<evidence type="ECO:0000256" key="6">
    <source>
        <dbReference type="ARBA" id="ARBA00023196"/>
    </source>
</evidence>
<proteinExistence type="inferred from homology"/>
<dbReference type="GO" id="GO:0046933">
    <property type="term" value="F:proton-transporting ATP synthase activity, rotational mechanism"/>
    <property type="evidence" value="ECO:0007669"/>
    <property type="project" value="UniProtKB-UniRule"/>
</dbReference>
<keyword evidence="4 8" id="KW-0406">Ion transport</keyword>
<organism evidence="9 10">
    <name type="scientific">Buchnera aphidicola str. Ak</name>
    <name type="common">Acyrthosiphon kondoi</name>
    <dbReference type="NCBI Taxonomy" id="1005090"/>
    <lineage>
        <taxon>Bacteria</taxon>
        <taxon>Pseudomonadati</taxon>
        <taxon>Pseudomonadota</taxon>
        <taxon>Gammaproteobacteria</taxon>
        <taxon>Enterobacterales</taxon>
        <taxon>Erwiniaceae</taxon>
        <taxon>Buchnera</taxon>
    </lineage>
</organism>
<reference evidence="9 10" key="1">
    <citation type="journal article" date="2011" name="PLoS Genet.">
        <title>Sequence conservation and functional constraint on intergenic spacers in reduced genomes of the obligate symbiont buchnera.</title>
        <authorList>
            <person name="Degnan P.H."/>
            <person name="Ochman H."/>
            <person name="Moran N.A."/>
        </authorList>
    </citation>
    <scope>NUCLEOTIDE SEQUENCE [LARGE SCALE GENOMIC DNA]</scope>
    <source>
        <strain evidence="9 10">Ak</strain>
    </source>
</reference>
<evidence type="ECO:0000256" key="8">
    <source>
        <dbReference type="HAMAP-Rule" id="MF_01416"/>
    </source>
</evidence>
<dbReference type="AlphaFoldDB" id="G2LM90"/>
<sequence length="177" mass="20583">MSEADTIARPYAQAIFEIAIKNNTFKEWKNILVFIKIISTHKKIRNFLSGSLSPKYLSLIFITISGDIINEHIKNFIALLAENQRFKISKNILEQFLELEARYKNIIIVELRSAFSLEDKEITKIQKILEQFFLRKAKFICKVDPDILNGIIIKVNNTVFDLSIQNYLKQLSNALNF</sequence>
<dbReference type="KEGG" id="bak:BAKON_005"/>
<evidence type="ECO:0000256" key="3">
    <source>
        <dbReference type="ARBA" id="ARBA00022781"/>
    </source>
</evidence>
<dbReference type="InterPro" id="IPR026015">
    <property type="entry name" value="ATP_synth_OSCP/delta_N_sf"/>
</dbReference>
<dbReference type="EMBL" id="CP002645">
    <property type="protein sequence ID" value="AEO08378.1"/>
    <property type="molecule type" value="Genomic_DNA"/>
</dbReference>
<dbReference type="OrthoDB" id="9816221at2"/>
<dbReference type="PATRIC" id="fig|1005090.4.peg.5"/>
<dbReference type="HAMAP" id="MF_01416">
    <property type="entry name" value="ATP_synth_delta_bact"/>
    <property type="match status" value="1"/>
</dbReference>
<evidence type="ECO:0000256" key="2">
    <source>
        <dbReference type="ARBA" id="ARBA00022448"/>
    </source>
</evidence>
<keyword evidence="5 8" id="KW-0472">Membrane</keyword>
<accession>G2LM90</accession>
<gene>
    <name evidence="8 9" type="primary">atpH</name>
    <name evidence="9" type="ORF">BAKON_005</name>
</gene>
<evidence type="ECO:0000256" key="1">
    <source>
        <dbReference type="ARBA" id="ARBA00004370"/>
    </source>
</evidence>
<dbReference type="PANTHER" id="PTHR11910">
    <property type="entry name" value="ATP SYNTHASE DELTA CHAIN"/>
    <property type="match status" value="1"/>
</dbReference>
<dbReference type="GO" id="GO:0005886">
    <property type="term" value="C:plasma membrane"/>
    <property type="evidence" value="ECO:0007669"/>
    <property type="project" value="UniProtKB-SubCell"/>
</dbReference>
<dbReference type="InterPro" id="IPR000711">
    <property type="entry name" value="ATPase_OSCP/dsu"/>
</dbReference>
<evidence type="ECO:0000313" key="9">
    <source>
        <dbReference type="EMBL" id="AEO08378.1"/>
    </source>
</evidence>
<name>G2LM90_9GAMM</name>
<evidence type="ECO:0000256" key="4">
    <source>
        <dbReference type="ARBA" id="ARBA00023065"/>
    </source>
</evidence>
<evidence type="ECO:0000313" key="10">
    <source>
        <dbReference type="Proteomes" id="UP000001269"/>
    </source>
</evidence>
<evidence type="ECO:0000256" key="5">
    <source>
        <dbReference type="ARBA" id="ARBA00023136"/>
    </source>
</evidence>
<comment type="similarity">
    <text evidence="8">Belongs to the ATPase delta chain family.</text>
</comment>
<keyword evidence="7 8" id="KW-0066">ATP synthesis</keyword>
<dbReference type="SUPFAM" id="SSF47928">
    <property type="entry name" value="N-terminal domain of the delta subunit of the F1F0-ATP synthase"/>
    <property type="match status" value="1"/>
</dbReference>
<comment type="subcellular location">
    <subcellularLocation>
        <location evidence="8">Cell membrane</location>
        <topology evidence="8">Peripheral membrane protein</topology>
    </subcellularLocation>
    <subcellularLocation>
        <location evidence="1">Membrane</location>
    </subcellularLocation>
</comment>
<dbReference type="Pfam" id="PF00213">
    <property type="entry name" value="OSCP"/>
    <property type="match status" value="1"/>
</dbReference>
<comment type="function">
    <text evidence="8">This protein is part of the stalk that links CF(0) to CF(1). It either transmits conformational changes from CF(0) to CF(1) or is implicated in proton conduction.</text>
</comment>
<dbReference type="PRINTS" id="PR00125">
    <property type="entry name" value="ATPASEDELTA"/>
</dbReference>
<dbReference type="NCBIfam" id="NF004402">
    <property type="entry name" value="PRK05758.2-2"/>
    <property type="match status" value="1"/>
</dbReference>
<evidence type="ECO:0000256" key="7">
    <source>
        <dbReference type="ARBA" id="ARBA00023310"/>
    </source>
</evidence>
<dbReference type="eggNOG" id="COG0712">
    <property type="taxonomic scope" value="Bacteria"/>
</dbReference>
<keyword evidence="2 8" id="KW-0813">Transport</keyword>
<comment type="function">
    <text evidence="8">F(1)F(0) ATP synthase produces ATP from ADP in the presence of a proton or sodium gradient. F-type ATPases consist of two structural domains, F(1) containing the extramembraneous catalytic core and F(0) containing the membrane proton channel, linked together by a central stalk and a peripheral stalk. During catalysis, ATP synthesis in the catalytic domain of F(1) is coupled via a rotary mechanism of the central stalk subunits to proton translocation.</text>
</comment>
<dbReference type="NCBIfam" id="TIGR01145">
    <property type="entry name" value="ATP_synt_delta"/>
    <property type="match status" value="1"/>
</dbReference>
<keyword evidence="3 8" id="KW-0375">Hydrogen ion transport</keyword>
<protein>
    <recommendedName>
        <fullName evidence="8">ATP synthase subunit delta</fullName>
    </recommendedName>
    <alternativeName>
        <fullName evidence="8">ATP synthase F(1) sector subunit delta</fullName>
    </alternativeName>
    <alternativeName>
        <fullName evidence="8">F-type ATPase subunit delta</fullName>
        <shortName evidence="8">F-ATPase subunit delta</shortName>
    </alternativeName>
</protein>
<dbReference type="RefSeq" id="WP_014499180.1">
    <property type="nucleotide sequence ID" value="NC_017256.1"/>
</dbReference>
<dbReference type="STRING" id="1005090.BAKON_005"/>
<keyword evidence="6 8" id="KW-0139">CF(1)</keyword>
<dbReference type="Proteomes" id="UP000001269">
    <property type="component" value="Chromosome"/>
</dbReference>
<dbReference type="GO" id="GO:0045259">
    <property type="term" value="C:proton-transporting ATP synthase complex"/>
    <property type="evidence" value="ECO:0007669"/>
    <property type="project" value="UniProtKB-KW"/>
</dbReference>
<keyword evidence="8" id="KW-1003">Cell membrane</keyword>
<dbReference type="Gene3D" id="1.10.520.20">
    <property type="entry name" value="N-terminal domain of the delta subunit of the F1F0-ATP synthase"/>
    <property type="match status" value="1"/>
</dbReference>
<dbReference type="HOGENOM" id="CLU_085114_3_0_6"/>